<dbReference type="Gene3D" id="3.20.20.60">
    <property type="entry name" value="Phosphoenolpyruvate-binding domains"/>
    <property type="match status" value="1"/>
</dbReference>
<dbReference type="RefSeq" id="WP_257316819.1">
    <property type="nucleotide sequence ID" value="NZ_JANFDG010000023.1"/>
</dbReference>
<dbReference type="InterPro" id="IPR015813">
    <property type="entry name" value="Pyrv/PenolPyrv_kinase-like_dom"/>
</dbReference>
<dbReference type="InterPro" id="IPR040442">
    <property type="entry name" value="Pyrv_kinase-like_dom_sf"/>
</dbReference>
<evidence type="ECO:0000256" key="3">
    <source>
        <dbReference type="ARBA" id="ARBA00022842"/>
    </source>
</evidence>
<organism evidence="4 5">
    <name type="scientific">Shinella pollutisoli</name>
    <dbReference type="NCBI Taxonomy" id="2250594"/>
    <lineage>
        <taxon>Bacteria</taxon>
        <taxon>Pseudomonadati</taxon>
        <taxon>Pseudomonadota</taxon>
        <taxon>Alphaproteobacteria</taxon>
        <taxon>Hyphomicrobiales</taxon>
        <taxon>Rhizobiaceae</taxon>
        <taxon>Shinella</taxon>
    </lineage>
</organism>
<keyword evidence="3" id="KW-0460">Magnesium</keyword>
<evidence type="ECO:0000256" key="2">
    <source>
        <dbReference type="ARBA" id="ARBA00022723"/>
    </source>
</evidence>
<evidence type="ECO:0000256" key="1">
    <source>
        <dbReference type="ARBA" id="ARBA00001946"/>
    </source>
</evidence>
<name>A0ABV7DHL6_9HYPH</name>
<dbReference type="PANTHER" id="PTHR32308:SF10">
    <property type="entry name" value="CITRATE LYASE SUBUNIT BETA"/>
    <property type="match status" value="1"/>
</dbReference>
<keyword evidence="5" id="KW-1185">Reference proteome</keyword>
<dbReference type="PANTHER" id="PTHR32308">
    <property type="entry name" value="LYASE BETA SUBUNIT, PUTATIVE (AFU_ORTHOLOGUE AFUA_4G13030)-RELATED"/>
    <property type="match status" value="1"/>
</dbReference>
<dbReference type="EMBL" id="JBHRSP010000022">
    <property type="protein sequence ID" value="MFC3074222.1"/>
    <property type="molecule type" value="Genomic_DNA"/>
</dbReference>
<reference evidence="5" key="1">
    <citation type="journal article" date="2019" name="Int. J. Syst. Evol. Microbiol.">
        <title>The Global Catalogue of Microorganisms (GCM) 10K type strain sequencing project: providing services to taxonomists for standard genome sequencing and annotation.</title>
        <authorList>
            <consortium name="The Broad Institute Genomics Platform"/>
            <consortium name="The Broad Institute Genome Sequencing Center for Infectious Disease"/>
            <person name="Wu L."/>
            <person name="Ma J."/>
        </authorList>
    </citation>
    <scope>NUCLEOTIDE SEQUENCE [LARGE SCALE GENOMIC DNA]</scope>
    <source>
        <strain evidence="5">KCTC 52677</strain>
    </source>
</reference>
<accession>A0ABV7DHL6</accession>
<dbReference type="SUPFAM" id="SSF51621">
    <property type="entry name" value="Phosphoenolpyruvate/pyruvate domain"/>
    <property type="match status" value="1"/>
</dbReference>
<comment type="cofactor">
    <cofactor evidence="1">
        <name>Mg(2+)</name>
        <dbReference type="ChEBI" id="CHEBI:18420"/>
    </cofactor>
</comment>
<sequence length="197" mass="20227">MNALPHALFRASDTLTTPLGAFLVQQAGAEDASALRRALAGGLTGVALAGCRRGADVQRLAVLLSVAEAEEDRPEGSCPILAVTDGILPAPAGAEGFAGSSARLAGLVWDHAALARTLGAEDCRAADGAWTAPFAAARAAVLLSARAADLRAYDSACPLAGENFVEDCRRSRADGFFGRLAQVPEQIPVIESIYGGR</sequence>
<evidence type="ECO:0000313" key="5">
    <source>
        <dbReference type="Proteomes" id="UP001595377"/>
    </source>
</evidence>
<proteinExistence type="predicted"/>
<keyword evidence="2" id="KW-0479">Metal-binding</keyword>
<evidence type="ECO:0000313" key="4">
    <source>
        <dbReference type="EMBL" id="MFC3074222.1"/>
    </source>
</evidence>
<protein>
    <submittedName>
        <fullName evidence="4">Uncharacterized protein</fullName>
    </submittedName>
</protein>
<gene>
    <name evidence="4" type="ORF">ACFOHH_14015</name>
</gene>
<dbReference type="Proteomes" id="UP001595377">
    <property type="component" value="Unassembled WGS sequence"/>
</dbReference>
<comment type="caution">
    <text evidence="4">The sequence shown here is derived from an EMBL/GenBank/DDBJ whole genome shotgun (WGS) entry which is preliminary data.</text>
</comment>